<dbReference type="CDD" id="cd00322">
    <property type="entry name" value="FNR_like"/>
    <property type="match status" value="1"/>
</dbReference>
<evidence type="ECO:0000259" key="1">
    <source>
        <dbReference type="PROSITE" id="PS51384"/>
    </source>
</evidence>
<dbReference type="PANTHER" id="PTHR47354">
    <property type="entry name" value="NADH OXIDOREDUCTASE HCR"/>
    <property type="match status" value="1"/>
</dbReference>
<dbReference type="OrthoDB" id="6019201at2759"/>
<feature type="domain" description="FAD-binding FR-type" evidence="1">
    <location>
        <begin position="10"/>
        <end position="110"/>
    </location>
</feature>
<gene>
    <name evidence="2" type="ORF">KIPB_002572</name>
</gene>
<comment type="caution">
    <text evidence="2">The sequence shown here is derived from an EMBL/GenBank/DDBJ whole genome shotgun (WGS) entry which is preliminary data.</text>
</comment>
<dbReference type="InterPro" id="IPR039261">
    <property type="entry name" value="FNR_nucleotide-bd"/>
</dbReference>
<sequence>MGFCDYLGAFHTSTARLVSAERAFGDNYVFKFEGEREWKAGEHAVYTIKGLKAKGGRFRPMSIASTTEEGFMMMGTRIAEEPSDFKKALLAMQPGDPIHVRGPFGSFLLKDETAPCIMIAGGIGITPFRALLKDIHA</sequence>
<dbReference type="GO" id="GO:0016491">
    <property type="term" value="F:oxidoreductase activity"/>
    <property type="evidence" value="ECO:0007669"/>
    <property type="project" value="InterPro"/>
</dbReference>
<organism evidence="2 3">
    <name type="scientific">Kipferlia bialata</name>
    <dbReference type="NCBI Taxonomy" id="797122"/>
    <lineage>
        <taxon>Eukaryota</taxon>
        <taxon>Metamonada</taxon>
        <taxon>Carpediemonas-like organisms</taxon>
        <taxon>Kipferlia</taxon>
    </lineage>
</organism>
<dbReference type="SUPFAM" id="SSF63380">
    <property type="entry name" value="Riboflavin synthase domain-like"/>
    <property type="match status" value="1"/>
</dbReference>
<dbReference type="PROSITE" id="PS51384">
    <property type="entry name" value="FAD_FR"/>
    <property type="match status" value="1"/>
</dbReference>
<feature type="non-terminal residue" evidence="2">
    <location>
        <position position="1"/>
    </location>
</feature>
<dbReference type="PRINTS" id="PR00410">
    <property type="entry name" value="PHEHYDRXLASE"/>
</dbReference>
<name>A0A9K3CRX5_9EUKA</name>
<protein>
    <submittedName>
        <fullName evidence="2">Phenol hydroxylase reductase</fullName>
    </submittedName>
</protein>
<evidence type="ECO:0000313" key="2">
    <source>
        <dbReference type="EMBL" id="GIQ81591.1"/>
    </source>
</evidence>
<accession>A0A9K3CRX5</accession>
<dbReference type="InterPro" id="IPR017938">
    <property type="entry name" value="Riboflavin_synthase-like_b-brl"/>
</dbReference>
<proteinExistence type="predicted"/>
<reference evidence="2 3" key="1">
    <citation type="journal article" date="2018" name="PLoS ONE">
        <title>The draft genome of Kipferlia bialata reveals reductive genome evolution in fornicate parasites.</title>
        <authorList>
            <person name="Tanifuji G."/>
            <person name="Takabayashi S."/>
            <person name="Kume K."/>
            <person name="Takagi M."/>
            <person name="Nakayama T."/>
            <person name="Kamikawa R."/>
            <person name="Inagaki Y."/>
            <person name="Hashimoto T."/>
        </authorList>
    </citation>
    <scope>NUCLEOTIDE SEQUENCE [LARGE SCALE GENOMIC DNA]</scope>
    <source>
        <strain evidence="2">NY0173</strain>
    </source>
</reference>
<dbReference type="AlphaFoldDB" id="A0A9K3CRX5"/>
<dbReference type="InterPro" id="IPR050415">
    <property type="entry name" value="MRET"/>
</dbReference>
<dbReference type="Proteomes" id="UP000265618">
    <property type="component" value="Unassembled WGS sequence"/>
</dbReference>
<keyword evidence="3" id="KW-1185">Reference proteome</keyword>
<dbReference type="SUPFAM" id="SSF52343">
    <property type="entry name" value="Ferredoxin reductase-like, C-terminal NADP-linked domain"/>
    <property type="match status" value="1"/>
</dbReference>
<evidence type="ECO:0000313" key="3">
    <source>
        <dbReference type="Proteomes" id="UP000265618"/>
    </source>
</evidence>
<dbReference type="InterPro" id="IPR017927">
    <property type="entry name" value="FAD-bd_FR_type"/>
</dbReference>
<dbReference type="EMBL" id="BDIP01000436">
    <property type="protein sequence ID" value="GIQ81591.1"/>
    <property type="molecule type" value="Genomic_DNA"/>
</dbReference>
<dbReference type="Gene3D" id="3.40.50.80">
    <property type="entry name" value="Nucleotide-binding domain of ferredoxin-NADP reductase (FNR) module"/>
    <property type="match status" value="1"/>
</dbReference>
<dbReference type="PANTHER" id="PTHR47354:SF5">
    <property type="entry name" value="PROTEIN RFBI"/>
    <property type="match status" value="1"/>
</dbReference>
<dbReference type="Gene3D" id="2.40.30.10">
    <property type="entry name" value="Translation factors"/>
    <property type="match status" value="1"/>
</dbReference>